<dbReference type="InterPro" id="IPR038475">
    <property type="entry name" value="RecG_C_sf"/>
</dbReference>
<feature type="domain" description="Schlafen AlbA-2" evidence="1">
    <location>
        <begin position="23"/>
        <end position="146"/>
    </location>
</feature>
<dbReference type="PANTHER" id="PTHR30595:SF6">
    <property type="entry name" value="SCHLAFEN ALBA-2 DOMAIN-CONTAINING PROTEIN"/>
    <property type="match status" value="1"/>
</dbReference>
<dbReference type="Pfam" id="PF04326">
    <property type="entry name" value="SLFN_AlbA_2"/>
    <property type="match status" value="1"/>
</dbReference>
<dbReference type="Gene3D" id="3.30.565.60">
    <property type="match status" value="1"/>
</dbReference>
<reference evidence="2" key="1">
    <citation type="submission" date="2022-03" db="EMBL/GenBank/DDBJ databases">
        <title>Sea Food Isolates.</title>
        <authorList>
            <person name="Li c."/>
        </authorList>
    </citation>
    <scope>NUCLEOTIDE SEQUENCE</scope>
    <source>
        <strain evidence="2">19NY03SH02</strain>
    </source>
</reference>
<accession>A0AAU6V3K3</accession>
<name>A0AAU6V3K3_UNCXX</name>
<dbReference type="Pfam" id="PF13749">
    <property type="entry name" value="HATPase_c_4"/>
    <property type="match status" value="1"/>
</dbReference>
<dbReference type="InterPro" id="IPR007421">
    <property type="entry name" value="Schlafen_AlbA_2_dom"/>
</dbReference>
<dbReference type="Gene3D" id="3.30.950.30">
    <property type="entry name" value="Schlafen, AAA domain"/>
    <property type="match status" value="1"/>
</dbReference>
<dbReference type="InterPro" id="IPR038461">
    <property type="entry name" value="Schlafen_AlbA_2_dom_sf"/>
</dbReference>
<dbReference type="AlphaFoldDB" id="A0AAU6V3K3"/>
<proteinExistence type="predicted"/>
<sequence length="490" mass="55711">MPVDMTSQQLQGLLKELCSLPTETEWVEFKRNADVEKIGEYISALSNSAALIGKQSAYMVFGVDDDSHQVVGTTFKPSQQKHKQQEIENWLLQKLQPKIHFRFYEFLAGELEELAVVILEIQPATHNPVQFDGIEFIRSGSYKKKLKEFPEKERALWRAFDKTPFEQQLAASNISSEEVLKLLEYPAYFDLTGLPLPDNRSGILEALKADKLIQPAVGGQWNITNLGAILFAKKLQNFAHLSRKAVRLIQYKGNSRIETVREIEGTKGYAVGFEGLIDYLKTLLPSNEEIGKAFRKEVPMYPELAIRELVANAIIHQDFSLTGTGPLIEVFEARMEIVNPGTPLVATERFLDSPPQSRNEALASFMRRVNICEERGSGIDKVVSQTEFYQLPAPIFEMTQNHTRSVLFGHKEFAEMDKEDRIRACYLHCCLRHVNREHMNNASLRERFGIEQKNQAQVSRVIKDTVNAGLIRAYDPDAGTKAMRYVPCWA</sequence>
<protein>
    <submittedName>
        <fullName evidence="2">DNA binding domain-containing protein</fullName>
    </submittedName>
</protein>
<evidence type="ECO:0000313" key="2">
    <source>
        <dbReference type="EMBL" id="XAG81027.1"/>
    </source>
</evidence>
<dbReference type="PANTHER" id="PTHR30595">
    <property type="entry name" value="GLPR-RELATED TRANSCRIPTIONAL REPRESSOR"/>
    <property type="match status" value="1"/>
</dbReference>
<dbReference type="EMBL" id="CP095354">
    <property type="protein sequence ID" value="XAG81027.1"/>
    <property type="molecule type" value="Genomic_DNA"/>
</dbReference>
<organism evidence="2">
    <name type="scientific">bacterium 19NY03SH02</name>
    <dbReference type="NCBI Taxonomy" id="2920631"/>
    <lineage>
        <taxon>Bacteria</taxon>
    </lineage>
</organism>
<evidence type="ECO:0000259" key="1">
    <source>
        <dbReference type="Pfam" id="PF04326"/>
    </source>
</evidence>
<gene>
    <name evidence="2" type="ORF">MRN14_21970</name>
</gene>